<dbReference type="PANTHER" id="PTHR42905:SF2">
    <property type="entry name" value="PHOSPHOENOLPYRUVATE CARBOXYLASE FAMILY PROTEIN"/>
    <property type="match status" value="1"/>
</dbReference>
<reference evidence="1" key="1">
    <citation type="submission" date="2014-06" db="EMBL/GenBank/DDBJ databases">
        <authorList>
            <person name="Ju J."/>
            <person name="Zhang J."/>
        </authorList>
    </citation>
    <scope>NUCLEOTIDE SEQUENCE</scope>
    <source>
        <strain evidence="1">SscI8</strain>
    </source>
</reference>
<dbReference type="GO" id="GO:0003824">
    <property type="term" value="F:catalytic activity"/>
    <property type="evidence" value="ECO:0007669"/>
    <property type="project" value="InterPro"/>
</dbReference>
<sequence>MTSTSTTTSTARTPAARRRSLLAAPSIVVAPGVFDGISACMALKAGHKAPYQTGAGTSASHLARADLGFLGMSDMIGAAGVSIMADPSMLTTVIADADTGFGGAPQVARTVQEYHRAGIAALHIEDQVQSKRCGHLDSKQIVSRFEFLSRITSAVHARDSLPCSPTDRILIIARTDALAVEGLDEAIERLRLAHSAGAGMGFLEGMRSNAEVQTAMAKLPDLPMLANCVTGGKSPLWTAGQAEELGFKLAIFPRAGIFPAAKALLASYAHLADAGIGIEAETQSGKREVDLGGADPMGLRDFFADMGLEHEVRIDRLAASEAGLGDVGRENGFQRSVTTATGTR</sequence>
<evidence type="ECO:0000313" key="1">
    <source>
        <dbReference type="EMBL" id="CDU24721.1"/>
    </source>
</evidence>
<gene>
    <name evidence="1" type="ORF">SPSC_04554</name>
</gene>
<dbReference type="InterPro" id="IPR039556">
    <property type="entry name" value="ICL/PEPM"/>
</dbReference>
<dbReference type="InterPro" id="IPR018523">
    <property type="entry name" value="Isocitrate_lyase_ph_CS"/>
</dbReference>
<dbReference type="InterPro" id="IPR015813">
    <property type="entry name" value="Pyrv/PenolPyrv_kinase-like_dom"/>
</dbReference>
<dbReference type="InterPro" id="IPR040442">
    <property type="entry name" value="Pyrv_kinase-like_dom_sf"/>
</dbReference>
<accession>A0A127ZF25</accession>
<keyword evidence="1" id="KW-0670">Pyruvate</keyword>
<dbReference type="OrthoDB" id="1923844at2759"/>
<dbReference type="AlphaFoldDB" id="A0A127ZF25"/>
<dbReference type="CDD" id="cd00377">
    <property type="entry name" value="ICL_PEPM"/>
    <property type="match status" value="1"/>
</dbReference>
<dbReference type="SUPFAM" id="SSF51621">
    <property type="entry name" value="Phosphoenolpyruvate/pyruvate domain"/>
    <property type="match status" value="1"/>
</dbReference>
<dbReference type="Gene3D" id="3.20.20.60">
    <property type="entry name" value="Phosphoenolpyruvate-binding domains"/>
    <property type="match status" value="1"/>
</dbReference>
<dbReference type="EMBL" id="LK056680">
    <property type="protein sequence ID" value="CDU24721.1"/>
    <property type="molecule type" value="Genomic_DNA"/>
</dbReference>
<proteinExistence type="predicted"/>
<organism evidence="1">
    <name type="scientific">Sporisorium scitamineum</name>
    <dbReference type="NCBI Taxonomy" id="49012"/>
    <lineage>
        <taxon>Eukaryota</taxon>
        <taxon>Fungi</taxon>
        <taxon>Dikarya</taxon>
        <taxon>Basidiomycota</taxon>
        <taxon>Ustilaginomycotina</taxon>
        <taxon>Ustilaginomycetes</taxon>
        <taxon>Ustilaginales</taxon>
        <taxon>Ustilaginaceae</taxon>
        <taxon>Sporisorium</taxon>
    </lineage>
</organism>
<dbReference type="PANTHER" id="PTHR42905">
    <property type="entry name" value="PHOSPHOENOLPYRUVATE CARBOXYLASE"/>
    <property type="match status" value="1"/>
</dbReference>
<name>A0A127ZF25_9BASI</name>
<dbReference type="Pfam" id="PF13714">
    <property type="entry name" value="PEP_mutase"/>
    <property type="match status" value="1"/>
</dbReference>
<dbReference type="PROSITE" id="PS00161">
    <property type="entry name" value="ISOCITRATE_LYASE"/>
    <property type="match status" value="1"/>
</dbReference>
<protein>
    <submittedName>
        <fullName evidence="1">Related to carboxyphosphonoenolpyruvate phosphonomutase</fullName>
    </submittedName>
</protein>